<evidence type="ECO:0000259" key="2">
    <source>
        <dbReference type="Pfam" id="PF18164"/>
    </source>
</evidence>
<dbReference type="EMBL" id="FMCU01000023">
    <property type="protein sequence ID" value="SCF47715.1"/>
    <property type="molecule type" value="Genomic_DNA"/>
</dbReference>
<feature type="domain" description="GNAT-like C-terminal" evidence="2">
    <location>
        <begin position="177"/>
        <end position="326"/>
    </location>
</feature>
<dbReference type="Pfam" id="PF18082">
    <property type="entry name" value="NAT_N"/>
    <property type="match status" value="1"/>
</dbReference>
<feature type="domain" description="N-acyltransferase N-terminal" evidence="1">
    <location>
        <begin position="45"/>
        <end position="175"/>
    </location>
</feature>
<evidence type="ECO:0000259" key="1">
    <source>
        <dbReference type="Pfam" id="PF18082"/>
    </source>
</evidence>
<dbReference type="STRING" id="121616.GA0070216_12358"/>
<sequence length="329" mass="37079">MIRREVDVSAVRQRLGLPVDVEGWLARSATPGEPTAGPVPPPPEQAYALLERLGVPEPDRLPAIEAMPTPDGTPELWWLLEHCHRELCRDLADLRPIAPWPSLPASLGPAGRYFYLHVFLAALPTTRRLHDSLGIPAEVSWHTLADLGAKMAIHRRTHGQGGLDRQNWLTRHFRGSLYRLGRLQFDRFRLDPAVAAGSPLAGQPVLDVHIPEDGPLALADCDESFTSAAVFFARHFPQEPYPAAVCRSWLLDDQLAEYLPPTANIIRFQRRFRLFPPVLDGDHDVFEFVFRQHPTDLAELPQDTALQRAVVTHLRSGRHWRIRTGWTPL</sequence>
<dbReference type="Proteomes" id="UP000198797">
    <property type="component" value="Unassembled WGS sequence"/>
</dbReference>
<proteinExistence type="predicted"/>
<reference evidence="4" key="1">
    <citation type="submission" date="2016-06" db="EMBL/GenBank/DDBJ databases">
        <authorList>
            <person name="Varghese N."/>
            <person name="Submissions Spin"/>
        </authorList>
    </citation>
    <scope>NUCLEOTIDE SEQUENCE [LARGE SCALE GENOMIC DNA]</scope>
    <source>
        <strain evidence="4">DSM 44100</strain>
    </source>
</reference>
<dbReference type="OrthoDB" id="3229305at2"/>
<organism evidence="3 4">
    <name type="scientific">Micromonospora matsumotoense</name>
    <dbReference type="NCBI Taxonomy" id="121616"/>
    <lineage>
        <taxon>Bacteria</taxon>
        <taxon>Bacillati</taxon>
        <taxon>Actinomycetota</taxon>
        <taxon>Actinomycetes</taxon>
        <taxon>Micromonosporales</taxon>
        <taxon>Micromonosporaceae</taxon>
        <taxon>Micromonospora</taxon>
    </lineage>
</organism>
<keyword evidence="4" id="KW-1185">Reference proteome</keyword>
<evidence type="ECO:0000313" key="4">
    <source>
        <dbReference type="Proteomes" id="UP000198797"/>
    </source>
</evidence>
<dbReference type="InterPro" id="IPR041644">
    <property type="entry name" value="GNAT_C"/>
</dbReference>
<accession>A0A1C5AR45</accession>
<evidence type="ECO:0000313" key="3">
    <source>
        <dbReference type="EMBL" id="SCF47715.1"/>
    </source>
</evidence>
<dbReference type="InterPro" id="IPR041273">
    <property type="entry name" value="NAT_N"/>
</dbReference>
<dbReference type="RefSeq" id="WP_141723234.1">
    <property type="nucleotide sequence ID" value="NZ_CP192025.1"/>
</dbReference>
<gene>
    <name evidence="3" type="ORF">GA0070216_12358</name>
</gene>
<protein>
    <recommendedName>
        <fullName evidence="5">Acyltransferase</fullName>
    </recommendedName>
</protein>
<dbReference type="Gene3D" id="3.40.630.120">
    <property type="match status" value="1"/>
</dbReference>
<name>A0A1C5AR45_9ACTN</name>
<dbReference type="AlphaFoldDB" id="A0A1C5AR45"/>
<dbReference type="Pfam" id="PF18164">
    <property type="entry name" value="GNAT_C"/>
    <property type="match status" value="1"/>
</dbReference>
<evidence type="ECO:0008006" key="5">
    <source>
        <dbReference type="Google" id="ProtNLM"/>
    </source>
</evidence>